<feature type="repeat" description="TPR" evidence="8">
    <location>
        <begin position="181"/>
        <end position="214"/>
    </location>
</feature>
<dbReference type="Gene3D" id="3.40.50.2000">
    <property type="entry name" value="Glycogen Phosphorylase B"/>
    <property type="match status" value="1"/>
</dbReference>
<comment type="pathway">
    <text evidence="1">Protein modification; protein glycosylation.</text>
</comment>
<dbReference type="OrthoDB" id="101857at2"/>
<feature type="compositionally biased region" description="Polar residues" evidence="9">
    <location>
        <begin position="1"/>
        <end position="22"/>
    </location>
</feature>
<sequence>MLNWLKNTFSKSQETPEPQQVSTTPETPAPVVTATEPAGIASNGSNSDSNSDTTEPAFAEQRDAIAIAYEKLQLDPAENLAADILADKLYEKFLLPEAEAMYRLILDSKPESLPTWINLGLCLDGQSRFTEAIACYQHVINQQPGDIIAHFNLGVSLSLTGQNLEAEQAYLRALELNPHFGHAHFNLAILLQQRDQLSQAIHHYQELLKLEPQHYYACCNLGMILASQGRYQDAEPCFQQAIACQTDMTTADFFLVNLYQQQGKQQEAETVLKNLLTRQPANTAARDALLNAYLQTSRFAEAENIYRQMLVSHPQEASLHYNLGVVLKAQGQTEAAKNCYQLALQLQPGFSNALGNLGLIFLEQGDLAQAESCNLRALEYDPKFTLAHVNLAQIYTSNAQFSKAEASYRKALELDKDNAIYHSYLGKLFFEQRRYDDAQTCYQKALQLDPNSIPALLELGQLHMTFGRATEARSCFDQAIKLRPDLAHAHNSLGALYDDQGMIPEAVTAYRRALEYQPDFPEAYGNLLFSLNYHPDLSAEEIFAAYQEYERRFAARLYQLWRPHTNSREPGRRLKIGYVSPDMRRHPVQHFLEPLLAQHDKSQFEIYAYAELTSEDNVSTRFRALVDHWVPTRNMSDDAMAEKIRADGIDILMDIAGHTGNNRLRVMARKPAPVSLTWLGYAYSTGLRAVDYFLSDAVFAPPEANHLFAEQIWRVDTPSLVYRPAEGMGECSPLPALNNGYVTIGTLSRAVRINHKVIRVWASILKRLENSRLVIDSGNFKDEAMRKSMEDKFVALGIEPSRLQIGAHSPPWDIVRSIDIGLDCFPHNSGTTLFETLYLGVPFVTLASRPSMGRLGSTVLSGLGRPEWIARTEEEYVDKVVALASNLPELSAIRAGLRMQMKNSPLMDEAGFCHKVENAYREMWKIWCNKEN</sequence>
<dbReference type="UniPathway" id="UPA00378"/>
<evidence type="ECO:0000256" key="8">
    <source>
        <dbReference type="PROSITE-ProRule" id="PRU00339"/>
    </source>
</evidence>
<dbReference type="Pfam" id="PF13432">
    <property type="entry name" value="TPR_16"/>
    <property type="match status" value="1"/>
</dbReference>
<dbReference type="InterPro" id="IPR011990">
    <property type="entry name" value="TPR-like_helical_dom_sf"/>
</dbReference>
<dbReference type="PANTHER" id="PTHR44835:SF1">
    <property type="entry name" value="PROTEIN O-GLCNAC TRANSFERASE"/>
    <property type="match status" value="1"/>
</dbReference>
<keyword evidence="5 11" id="KW-0808">Transferase</keyword>
<feature type="domain" description="O-GlcNAc transferase C-terminal" evidence="10">
    <location>
        <begin position="567"/>
        <end position="712"/>
    </location>
</feature>
<feature type="region of interest" description="Disordered" evidence="9">
    <location>
        <begin position="1"/>
        <end position="55"/>
    </location>
</feature>
<evidence type="ECO:0000259" key="10">
    <source>
        <dbReference type="Pfam" id="PF13844"/>
    </source>
</evidence>
<dbReference type="SMART" id="SM00028">
    <property type="entry name" value="TPR"/>
    <property type="match status" value="11"/>
</dbReference>
<dbReference type="Pfam" id="PF13181">
    <property type="entry name" value="TPR_8"/>
    <property type="match status" value="3"/>
</dbReference>
<evidence type="ECO:0000256" key="4">
    <source>
        <dbReference type="ARBA" id="ARBA00022676"/>
    </source>
</evidence>
<feature type="repeat" description="TPR" evidence="8">
    <location>
        <begin position="147"/>
        <end position="180"/>
    </location>
</feature>
<keyword evidence="12" id="KW-1185">Reference proteome</keyword>
<feature type="repeat" description="TPR" evidence="8">
    <location>
        <begin position="453"/>
        <end position="486"/>
    </location>
</feature>
<keyword evidence="4" id="KW-0328">Glycosyltransferase</keyword>
<dbReference type="PROSITE" id="PS50005">
    <property type="entry name" value="TPR"/>
    <property type="match status" value="9"/>
</dbReference>
<feature type="repeat" description="TPR" evidence="8">
    <location>
        <begin position="419"/>
        <end position="452"/>
    </location>
</feature>
<feature type="repeat" description="TPR" evidence="8">
    <location>
        <begin position="113"/>
        <end position="146"/>
    </location>
</feature>
<feature type="domain" description="O-GlcNAc transferase C-terminal" evidence="10">
    <location>
        <begin position="751"/>
        <end position="915"/>
    </location>
</feature>
<dbReference type="Pfam" id="PF00515">
    <property type="entry name" value="TPR_1"/>
    <property type="match status" value="2"/>
</dbReference>
<evidence type="ECO:0000256" key="5">
    <source>
        <dbReference type="ARBA" id="ARBA00022679"/>
    </source>
</evidence>
<evidence type="ECO:0000256" key="1">
    <source>
        <dbReference type="ARBA" id="ARBA00004922"/>
    </source>
</evidence>
<organism evidence="11 12">
    <name type="scientific">Undibacterium pigrum</name>
    <dbReference type="NCBI Taxonomy" id="401470"/>
    <lineage>
        <taxon>Bacteria</taxon>
        <taxon>Pseudomonadati</taxon>
        <taxon>Pseudomonadota</taxon>
        <taxon>Betaproteobacteria</taxon>
        <taxon>Burkholderiales</taxon>
        <taxon>Oxalobacteraceae</taxon>
        <taxon>Undibacterium</taxon>
    </lineage>
</organism>
<dbReference type="Proteomes" id="UP000247792">
    <property type="component" value="Unassembled WGS sequence"/>
</dbReference>
<feature type="repeat" description="TPR" evidence="8">
    <location>
        <begin position="351"/>
        <end position="384"/>
    </location>
</feature>
<dbReference type="Pfam" id="PF13844">
    <property type="entry name" value="Glyco_transf_41"/>
    <property type="match status" value="2"/>
</dbReference>
<dbReference type="AlphaFoldDB" id="A0A318JQD2"/>
<protein>
    <recommendedName>
        <fullName evidence="3">protein O-GlcNAc transferase</fullName>
        <ecNumber evidence="3">2.4.1.255</ecNumber>
    </recommendedName>
</protein>
<evidence type="ECO:0000256" key="7">
    <source>
        <dbReference type="ARBA" id="ARBA00022803"/>
    </source>
</evidence>
<evidence type="ECO:0000256" key="9">
    <source>
        <dbReference type="SAM" id="MobiDB-lite"/>
    </source>
</evidence>
<dbReference type="EMBL" id="QJKB01000005">
    <property type="protein sequence ID" value="PXX42461.1"/>
    <property type="molecule type" value="Genomic_DNA"/>
</dbReference>
<dbReference type="InterPro" id="IPR029489">
    <property type="entry name" value="OGT/SEC/SPY_C"/>
</dbReference>
<evidence type="ECO:0000256" key="3">
    <source>
        <dbReference type="ARBA" id="ARBA00011970"/>
    </source>
</evidence>
<dbReference type="Pfam" id="PF13431">
    <property type="entry name" value="TPR_17"/>
    <property type="match status" value="1"/>
</dbReference>
<reference evidence="11 12" key="1">
    <citation type="submission" date="2018-05" db="EMBL/GenBank/DDBJ databases">
        <title>Genomic Encyclopedia of Type Strains, Phase IV (KMG-IV): sequencing the most valuable type-strain genomes for metagenomic binning, comparative biology and taxonomic classification.</title>
        <authorList>
            <person name="Goeker M."/>
        </authorList>
    </citation>
    <scope>NUCLEOTIDE SEQUENCE [LARGE SCALE GENOMIC DNA]</scope>
    <source>
        <strain evidence="11 12">DSM 19792</strain>
    </source>
</reference>
<accession>A0A318JQD2</accession>
<dbReference type="Gene3D" id="1.25.40.10">
    <property type="entry name" value="Tetratricopeptide repeat domain"/>
    <property type="match status" value="3"/>
</dbReference>
<dbReference type="PANTHER" id="PTHR44835">
    <property type="entry name" value="UDP-N-ACETYLGLUCOSAMINE--PEPTIDE N-ACETYLGLUCOSAMINYLTRANSFERASE SPINDLY-RELATED"/>
    <property type="match status" value="1"/>
</dbReference>
<dbReference type="InterPro" id="IPR051939">
    <property type="entry name" value="Glycosyltr_41/O-GlcNAc_trsf"/>
</dbReference>
<dbReference type="RefSeq" id="WP_110256014.1">
    <property type="nucleotide sequence ID" value="NZ_QJKB01000005.1"/>
</dbReference>
<dbReference type="InterPro" id="IPR019734">
    <property type="entry name" value="TPR_rpt"/>
</dbReference>
<evidence type="ECO:0000256" key="6">
    <source>
        <dbReference type="ARBA" id="ARBA00022737"/>
    </source>
</evidence>
<evidence type="ECO:0000313" key="12">
    <source>
        <dbReference type="Proteomes" id="UP000247792"/>
    </source>
</evidence>
<dbReference type="Gene3D" id="3.40.50.11380">
    <property type="match status" value="1"/>
</dbReference>
<dbReference type="PROSITE" id="PS50293">
    <property type="entry name" value="TPR_REGION"/>
    <property type="match status" value="2"/>
</dbReference>
<keyword evidence="7 8" id="KW-0802">TPR repeat</keyword>
<dbReference type="EC" id="2.4.1.255" evidence="3"/>
<gene>
    <name evidence="11" type="ORF">DFR42_105119</name>
</gene>
<feature type="compositionally biased region" description="Low complexity" evidence="9">
    <location>
        <begin position="23"/>
        <end position="52"/>
    </location>
</feature>
<comment type="similarity">
    <text evidence="2">Belongs to the glycosyltransferase 41 family. O-GlcNAc transferase subfamily.</text>
</comment>
<dbReference type="Pfam" id="PF14559">
    <property type="entry name" value="TPR_19"/>
    <property type="match status" value="1"/>
</dbReference>
<feature type="repeat" description="TPR" evidence="8">
    <location>
        <begin position="317"/>
        <end position="350"/>
    </location>
</feature>
<dbReference type="SUPFAM" id="SSF48452">
    <property type="entry name" value="TPR-like"/>
    <property type="match status" value="2"/>
</dbReference>
<evidence type="ECO:0000313" key="11">
    <source>
        <dbReference type="EMBL" id="PXX42461.1"/>
    </source>
</evidence>
<evidence type="ECO:0000256" key="2">
    <source>
        <dbReference type="ARBA" id="ARBA00005386"/>
    </source>
</evidence>
<dbReference type="GO" id="GO:0097363">
    <property type="term" value="F:protein O-acetylglucosaminyltransferase activity"/>
    <property type="evidence" value="ECO:0007669"/>
    <property type="project" value="UniProtKB-EC"/>
</dbReference>
<comment type="caution">
    <text evidence="11">The sequence shown here is derived from an EMBL/GenBank/DDBJ whole genome shotgun (WGS) entry which is preliminary data.</text>
</comment>
<feature type="repeat" description="TPR" evidence="8">
    <location>
        <begin position="385"/>
        <end position="418"/>
    </location>
</feature>
<feature type="repeat" description="TPR" evidence="8">
    <location>
        <begin position="487"/>
        <end position="520"/>
    </location>
</feature>
<keyword evidence="6" id="KW-0677">Repeat</keyword>
<name>A0A318JQD2_9BURK</name>
<proteinExistence type="inferred from homology"/>